<dbReference type="SUPFAM" id="SSF53335">
    <property type="entry name" value="S-adenosyl-L-methionine-dependent methyltransferases"/>
    <property type="match status" value="1"/>
</dbReference>
<name>A0ABV4NQW7_9GAMM</name>
<reference evidence="1 2" key="1">
    <citation type="submission" date="2024-08" db="EMBL/GenBank/DDBJ databases">
        <authorList>
            <person name="Ishaq N."/>
        </authorList>
    </citation>
    <scope>NUCLEOTIDE SEQUENCE [LARGE SCALE GENOMIC DNA]</scope>
    <source>
        <strain evidence="1 2">JCM 30400</strain>
    </source>
</reference>
<evidence type="ECO:0000313" key="1">
    <source>
        <dbReference type="EMBL" id="MFA0791918.1"/>
    </source>
</evidence>
<keyword evidence="1" id="KW-0489">Methyltransferase</keyword>
<keyword evidence="1" id="KW-0808">Transferase</keyword>
<keyword evidence="2" id="KW-1185">Reference proteome</keyword>
<proteinExistence type="predicted"/>
<gene>
    <name evidence="1" type="ORF">ACCI51_15315</name>
</gene>
<organism evidence="1 2">
    <name type="scientific">Microbulbifer echini</name>
    <dbReference type="NCBI Taxonomy" id="1529067"/>
    <lineage>
        <taxon>Bacteria</taxon>
        <taxon>Pseudomonadati</taxon>
        <taxon>Pseudomonadota</taxon>
        <taxon>Gammaproteobacteria</taxon>
        <taxon>Cellvibrionales</taxon>
        <taxon>Microbulbiferaceae</taxon>
        <taxon>Microbulbifer</taxon>
    </lineage>
</organism>
<dbReference type="RefSeq" id="WP_366525558.1">
    <property type="nucleotide sequence ID" value="NZ_JBGMEL010000016.1"/>
</dbReference>
<dbReference type="GO" id="GO:0032259">
    <property type="term" value="P:methylation"/>
    <property type="evidence" value="ECO:0007669"/>
    <property type="project" value="UniProtKB-KW"/>
</dbReference>
<dbReference type="InterPro" id="IPR029063">
    <property type="entry name" value="SAM-dependent_MTases_sf"/>
</dbReference>
<comment type="caution">
    <text evidence="1">The sequence shown here is derived from an EMBL/GenBank/DDBJ whole genome shotgun (WGS) entry which is preliminary data.</text>
</comment>
<dbReference type="EMBL" id="JBGMEL010000016">
    <property type="protein sequence ID" value="MFA0791918.1"/>
    <property type="molecule type" value="Genomic_DNA"/>
</dbReference>
<dbReference type="Gene3D" id="3.40.50.150">
    <property type="entry name" value="Vaccinia Virus protein VP39"/>
    <property type="match status" value="1"/>
</dbReference>
<accession>A0ABV4NQW7</accession>
<protein>
    <submittedName>
        <fullName evidence="1">Class I SAM-dependent methyltransferase</fullName>
        <ecNumber evidence="1">2.1.1.-</ecNumber>
    </submittedName>
</protein>
<dbReference type="Pfam" id="PF13489">
    <property type="entry name" value="Methyltransf_23"/>
    <property type="match status" value="1"/>
</dbReference>
<dbReference type="GO" id="GO:0008168">
    <property type="term" value="F:methyltransferase activity"/>
    <property type="evidence" value="ECO:0007669"/>
    <property type="project" value="UniProtKB-KW"/>
</dbReference>
<sequence length="161" mass="18460">MEDEGYHRFLSRCASPLLKELSPASEGLDFGCGPAPLLARILMENGHRVELFDRYYFPEYGAIKKDYDFIVATEVVEHLAAPGDELTRLWRQLRPGGFMALMTKLVISPERFASWHYIRDPTHISFFSAETLRWLAQELGAELQFVDSDVIFLKKSGVYPE</sequence>
<evidence type="ECO:0000313" key="2">
    <source>
        <dbReference type="Proteomes" id="UP001569414"/>
    </source>
</evidence>
<dbReference type="EC" id="2.1.1.-" evidence="1"/>
<dbReference type="Proteomes" id="UP001569414">
    <property type="component" value="Unassembled WGS sequence"/>
</dbReference>